<dbReference type="Proteomes" id="UP000018208">
    <property type="component" value="Unassembled WGS sequence"/>
</dbReference>
<gene>
    <name evidence="1" type="ORF">SS50377_14469</name>
    <name evidence="2" type="ORF">SS50377_20465</name>
</gene>
<dbReference type="EMBL" id="AUWU02000001">
    <property type="protein sequence ID" value="KAH0577115.1"/>
    <property type="molecule type" value="Genomic_DNA"/>
</dbReference>
<dbReference type="EMBL" id="KI546090">
    <property type="protein sequence ID" value="EST45615.1"/>
    <property type="molecule type" value="Genomic_DNA"/>
</dbReference>
<evidence type="ECO:0000313" key="1">
    <source>
        <dbReference type="EMBL" id="EST45615.1"/>
    </source>
</evidence>
<dbReference type="VEuPathDB" id="GiardiaDB:SS50377_20465"/>
<keyword evidence="3" id="KW-1185">Reference proteome</keyword>
<evidence type="ECO:0000313" key="2">
    <source>
        <dbReference type="EMBL" id="KAH0577115.1"/>
    </source>
</evidence>
<reference evidence="2" key="2">
    <citation type="submission" date="2020-12" db="EMBL/GenBank/DDBJ databases">
        <title>New Spironucleus salmonicida genome in near-complete chromosomes.</title>
        <authorList>
            <person name="Xu F."/>
            <person name="Kurt Z."/>
            <person name="Jimenez-Gonzalez A."/>
            <person name="Astvaldsson A."/>
            <person name="Andersson J.O."/>
            <person name="Svard S.G."/>
        </authorList>
    </citation>
    <scope>NUCLEOTIDE SEQUENCE</scope>
    <source>
        <strain evidence="2">ATCC 50377</strain>
    </source>
</reference>
<accession>V6LLN5</accession>
<protein>
    <submittedName>
        <fullName evidence="1">Uncharacterized protein</fullName>
    </submittedName>
</protein>
<dbReference type="AlphaFoldDB" id="V6LLN5"/>
<evidence type="ECO:0000313" key="3">
    <source>
        <dbReference type="Proteomes" id="UP000018208"/>
    </source>
</evidence>
<name>V6LLN5_9EUKA</name>
<sequence length="77" mass="9193">MEEQNEEIQQATIQPELYISDSEASDFSNYVKKLRNLSLGNFYLIDRKVELNNMHQKQLNAQFTLNEIYTDSWEIDF</sequence>
<proteinExistence type="predicted"/>
<organism evidence="1">
    <name type="scientific">Spironucleus salmonicida</name>
    <dbReference type="NCBI Taxonomy" id="348837"/>
    <lineage>
        <taxon>Eukaryota</taxon>
        <taxon>Metamonada</taxon>
        <taxon>Diplomonadida</taxon>
        <taxon>Hexamitidae</taxon>
        <taxon>Hexamitinae</taxon>
        <taxon>Spironucleus</taxon>
    </lineage>
</organism>
<reference evidence="1 2" key="1">
    <citation type="journal article" date="2014" name="PLoS Genet.">
        <title>The Genome of Spironucleus salmonicida Highlights a Fish Pathogen Adapted to Fluctuating Environments.</title>
        <authorList>
            <person name="Xu F."/>
            <person name="Jerlstrom-Hultqvist J."/>
            <person name="Einarsson E."/>
            <person name="Astvaldsson A."/>
            <person name="Svard S.G."/>
            <person name="Andersson J.O."/>
        </authorList>
    </citation>
    <scope>NUCLEOTIDE SEQUENCE</scope>
    <source>
        <strain evidence="2">ATCC 50377</strain>
    </source>
</reference>